<comment type="caution">
    <text evidence="1">The sequence shown here is derived from an EMBL/GenBank/DDBJ whole genome shotgun (WGS) entry which is preliminary data.</text>
</comment>
<reference evidence="1 2" key="1">
    <citation type="submission" date="2019-08" db="EMBL/GenBank/DDBJ databases">
        <title>Whole genome of Aphis craccivora.</title>
        <authorList>
            <person name="Voronova N.V."/>
            <person name="Shulinski R.S."/>
            <person name="Bandarenka Y.V."/>
            <person name="Zhorov D.G."/>
            <person name="Warner D."/>
        </authorList>
    </citation>
    <scope>NUCLEOTIDE SEQUENCE [LARGE SCALE GENOMIC DNA]</scope>
    <source>
        <strain evidence="1">180601</strain>
        <tissue evidence="1">Whole Body</tissue>
    </source>
</reference>
<dbReference type="AlphaFoldDB" id="A0A6G0YF74"/>
<proteinExistence type="predicted"/>
<accession>A0A6G0YF74</accession>
<evidence type="ECO:0000313" key="2">
    <source>
        <dbReference type="Proteomes" id="UP000478052"/>
    </source>
</evidence>
<dbReference type="EMBL" id="VUJU01004368">
    <property type="protein sequence ID" value="KAF0754602.1"/>
    <property type="molecule type" value="Genomic_DNA"/>
</dbReference>
<dbReference type="Proteomes" id="UP000478052">
    <property type="component" value="Unassembled WGS sequence"/>
</dbReference>
<sequence>MAGVAICNGVRHKTVLFRTTNNQKAHSTVLNAVPNGNDAMMTRHTNNLQPISNNFDNLNVRTNADSTAQIRIAKQTTVETLTSTIVNKIQPTSSSCGTTTIEPALTDFTTLITQDDYRDRRTERYVTPHTTAAIDPALPPQIGHLLKYRRPEFFSAK</sequence>
<keyword evidence="2" id="KW-1185">Reference proteome</keyword>
<name>A0A6G0YF74_APHCR</name>
<evidence type="ECO:0000313" key="1">
    <source>
        <dbReference type="EMBL" id="KAF0754602.1"/>
    </source>
</evidence>
<protein>
    <submittedName>
        <fullName evidence="1">Uncharacterized protein</fullName>
    </submittedName>
</protein>
<organism evidence="1 2">
    <name type="scientific">Aphis craccivora</name>
    <name type="common">Cowpea aphid</name>
    <dbReference type="NCBI Taxonomy" id="307492"/>
    <lineage>
        <taxon>Eukaryota</taxon>
        <taxon>Metazoa</taxon>
        <taxon>Ecdysozoa</taxon>
        <taxon>Arthropoda</taxon>
        <taxon>Hexapoda</taxon>
        <taxon>Insecta</taxon>
        <taxon>Pterygota</taxon>
        <taxon>Neoptera</taxon>
        <taxon>Paraneoptera</taxon>
        <taxon>Hemiptera</taxon>
        <taxon>Sternorrhyncha</taxon>
        <taxon>Aphidomorpha</taxon>
        <taxon>Aphidoidea</taxon>
        <taxon>Aphididae</taxon>
        <taxon>Aphidini</taxon>
        <taxon>Aphis</taxon>
        <taxon>Aphis</taxon>
    </lineage>
</organism>
<gene>
    <name evidence="1" type="ORF">FWK35_00015851</name>
</gene>